<evidence type="ECO:0000256" key="1">
    <source>
        <dbReference type="SAM" id="SignalP"/>
    </source>
</evidence>
<gene>
    <name evidence="2" type="ORF">NOR_05964</name>
</gene>
<evidence type="ECO:0000313" key="2">
    <source>
        <dbReference type="EMBL" id="OAA39970.1"/>
    </source>
</evidence>
<dbReference type="AlphaFoldDB" id="A0A167BEW6"/>
<keyword evidence="3" id="KW-1185">Reference proteome</keyword>
<sequence length="164" mass="17684">MHFATSALALVASAAAASAASVALWTLDSVTRTIYFTPNPGFSQLPSVTVSNKEKKVIHFPDTWIGNFYAVKQGAKNIPGMLGEVNFGGWGGKTYFDVSGIVDPKDHDNVKQMWPVKSQSPMSGCEVFPCNNAYWLPDDTQTKVTEETDIITTLGSGSTGLRFS</sequence>
<dbReference type="Proteomes" id="UP000243498">
    <property type="component" value="Unassembled WGS sequence"/>
</dbReference>
<reference evidence="2 3" key="1">
    <citation type="journal article" date="2016" name="Genome Biol. Evol.">
        <title>Divergent and convergent evolution of fungal pathogenicity.</title>
        <authorList>
            <person name="Shang Y."/>
            <person name="Xiao G."/>
            <person name="Zheng P."/>
            <person name="Cen K."/>
            <person name="Zhan S."/>
            <person name="Wang C."/>
        </authorList>
    </citation>
    <scope>NUCLEOTIDE SEQUENCE [LARGE SCALE GENOMIC DNA]</scope>
    <source>
        <strain evidence="2 3">RCEF 4871</strain>
    </source>
</reference>
<organism evidence="2 3">
    <name type="scientific">Metarhizium rileyi (strain RCEF 4871)</name>
    <name type="common">Nomuraea rileyi</name>
    <dbReference type="NCBI Taxonomy" id="1649241"/>
    <lineage>
        <taxon>Eukaryota</taxon>
        <taxon>Fungi</taxon>
        <taxon>Dikarya</taxon>
        <taxon>Ascomycota</taxon>
        <taxon>Pezizomycotina</taxon>
        <taxon>Sordariomycetes</taxon>
        <taxon>Hypocreomycetidae</taxon>
        <taxon>Hypocreales</taxon>
        <taxon>Clavicipitaceae</taxon>
        <taxon>Metarhizium</taxon>
    </lineage>
</organism>
<protein>
    <submittedName>
        <fullName evidence="2">DNase1 protein</fullName>
    </submittedName>
</protein>
<keyword evidence="1" id="KW-0732">Signal</keyword>
<accession>A0A167BEW6</accession>
<feature type="chain" id="PRO_5007884209" evidence="1">
    <location>
        <begin position="20"/>
        <end position="164"/>
    </location>
</feature>
<proteinExistence type="predicted"/>
<dbReference type="OrthoDB" id="3513524at2759"/>
<dbReference type="EMBL" id="AZHC01000020">
    <property type="protein sequence ID" value="OAA39970.1"/>
    <property type="molecule type" value="Genomic_DNA"/>
</dbReference>
<evidence type="ECO:0000313" key="3">
    <source>
        <dbReference type="Proteomes" id="UP000243498"/>
    </source>
</evidence>
<dbReference type="OMA" id="PCNNAYY"/>
<dbReference type="STRING" id="1081105.A0A167BEW6"/>
<name>A0A167BEW6_METRR</name>
<feature type="signal peptide" evidence="1">
    <location>
        <begin position="1"/>
        <end position="19"/>
    </location>
</feature>
<comment type="caution">
    <text evidence="2">The sequence shown here is derived from an EMBL/GenBank/DDBJ whole genome shotgun (WGS) entry which is preliminary data.</text>
</comment>